<organism evidence="1 2">
    <name type="scientific">Blautia obeum ATCC 29174</name>
    <dbReference type="NCBI Taxonomy" id="411459"/>
    <lineage>
        <taxon>Bacteria</taxon>
        <taxon>Bacillati</taxon>
        <taxon>Bacillota</taxon>
        <taxon>Clostridia</taxon>
        <taxon>Lachnospirales</taxon>
        <taxon>Lachnospiraceae</taxon>
        <taxon>Blautia</taxon>
    </lineage>
</organism>
<gene>
    <name evidence="1" type="ORF">RUMOBE_03735</name>
</gene>
<dbReference type="HOGENOM" id="CLU_3247994_0_0_9"/>
<comment type="caution">
    <text evidence="1">The sequence shown here is derived from an EMBL/GenBank/DDBJ whole genome shotgun (WGS) entry which is preliminary data.</text>
</comment>
<dbReference type="AlphaFoldDB" id="A5ZXI3"/>
<proteinExistence type="predicted"/>
<sequence length="42" mass="4880">MHKHKNAELQVCRINKILTNILVIVKSEGVLVKSEGYFWNIL</sequence>
<reference evidence="1 2" key="2">
    <citation type="submission" date="2007-04" db="EMBL/GenBank/DDBJ databases">
        <title>Draft genome sequence of Ruminococcus obeum (ATCC 29174).</title>
        <authorList>
            <person name="Sudarsanam P."/>
            <person name="Ley R."/>
            <person name="Guruge J."/>
            <person name="Turnbaugh P.J."/>
            <person name="Mahowald M."/>
            <person name="Liep D."/>
            <person name="Gordon J."/>
        </authorList>
    </citation>
    <scope>NUCLEOTIDE SEQUENCE [LARGE SCALE GENOMIC DNA]</scope>
    <source>
        <strain evidence="1 2">ATCC 29174</strain>
    </source>
</reference>
<accession>A5ZXI3</accession>
<protein>
    <submittedName>
        <fullName evidence="1">Uncharacterized protein</fullName>
    </submittedName>
</protein>
<reference evidence="1 2" key="1">
    <citation type="submission" date="2007-03" db="EMBL/GenBank/DDBJ databases">
        <authorList>
            <person name="Fulton L."/>
            <person name="Clifton S."/>
            <person name="Fulton B."/>
            <person name="Xu J."/>
            <person name="Minx P."/>
            <person name="Pepin K.H."/>
            <person name="Johnson M."/>
            <person name="Thiruvilangam P."/>
            <person name="Bhonagiri V."/>
            <person name="Nash W.E."/>
            <person name="Mardis E.R."/>
            <person name="Wilson R.K."/>
        </authorList>
    </citation>
    <scope>NUCLEOTIDE SEQUENCE [LARGE SCALE GENOMIC DNA]</scope>
    <source>
        <strain evidence="1 2">ATCC 29174</strain>
    </source>
</reference>
<dbReference type="EMBL" id="AAVO02000025">
    <property type="protein sequence ID" value="EDM85699.1"/>
    <property type="molecule type" value="Genomic_DNA"/>
</dbReference>
<name>A5ZXI3_9FIRM</name>
<dbReference type="Proteomes" id="UP000006002">
    <property type="component" value="Unassembled WGS sequence"/>
</dbReference>
<evidence type="ECO:0000313" key="1">
    <source>
        <dbReference type="EMBL" id="EDM85699.1"/>
    </source>
</evidence>
<evidence type="ECO:0000313" key="2">
    <source>
        <dbReference type="Proteomes" id="UP000006002"/>
    </source>
</evidence>